<dbReference type="InterPro" id="IPR052108">
    <property type="entry name" value="MEGF/SIB"/>
</dbReference>
<evidence type="ECO:0000313" key="3">
    <source>
        <dbReference type="EMBL" id="CAG2185594.1"/>
    </source>
</evidence>
<protein>
    <submittedName>
        <fullName evidence="3">Uncharacterized protein</fullName>
    </submittedName>
</protein>
<keyword evidence="2" id="KW-0732">Signal</keyword>
<dbReference type="AlphaFoldDB" id="A0A8S3PNY8"/>
<accession>A0A8S3PNY8</accession>
<feature type="signal peptide" evidence="2">
    <location>
        <begin position="1"/>
        <end position="29"/>
    </location>
</feature>
<name>A0A8S3PNY8_MYTED</name>
<dbReference type="EMBL" id="CAJPWZ010000095">
    <property type="protein sequence ID" value="CAG2185594.1"/>
    <property type="molecule type" value="Genomic_DNA"/>
</dbReference>
<dbReference type="Gene3D" id="2.170.300.10">
    <property type="entry name" value="Tie2 ligand-binding domain superfamily"/>
    <property type="match status" value="1"/>
</dbReference>
<keyword evidence="1" id="KW-0812">Transmembrane</keyword>
<gene>
    <name evidence="3" type="ORF">MEDL_1180</name>
</gene>
<feature type="chain" id="PRO_5035946102" evidence="2">
    <location>
        <begin position="30"/>
        <end position="262"/>
    </location>
</feature>
<comment type="caution">
    <text evidence="3">The sequence shown here is derived from an EMBL/GenBank/DDBJ whole genome shotgun (WGS) entry which is preliminary data.</text>
</comment>
<keyword evidence="1" id="KW-1133">Transmembrane helix</keyword>
<evidence type="ECO:0000256" key="1">
    <source>
        <dbReference type="SAM" id="Phobius"/>
    </source>
</evidence>
<organism evidence="3 4">
    <name type="scientific">Mytilus edulis</name>
    <name type="common">Blue mussel</name>
    <dbReference type="NCBI Taxonomy" id="6550"/>
    <lineage>
        <taxon>Eukaryota</taxon>
        <taxon>Metazoa</taxon>
        <taxon>Spiralia</taxon>
        <taxon>Lophotrochozoa</taxon>
        <taxon>Mollusca</taxon>
        <taxon>Bivalvia</taxon>
        <taxon>Autobranchia</taxon>
        <taxon>Pteriomorphia</taxon>
        <taxon>Mytilida</taxon>
        <taxon>Mytiloidea</taxon>
        <taxon>Mytilidae</taxon>
        <taxon>Mytilinae</taxon>
        <taxon>Mytilus</taxon>
    </lineage>
</organism>
<evidence type="ECO:0000256" key="2">
    <source>
        <dbReference type="SAM" id="SignalP"/>
    </source>
</evidence>
<sequence>MAMYPSMMASYNKVYLLMCFLIWIPFGESLEGINVCKRVKLARDAHNRVVHIREFFCCRGYKKENNRCVEITEFYHCPPGYCGEGCLNQCACTINAHCNPVKCCVCNEGFTGQSCDTPCSEGYFGEGCIHTCLCRNHSICDRFTGRCICDDGLTSDACAEAANLNVTCAPNCTCQDARCSNNESHISIPTTIDSLISSEAETSQQTKDVYNVIVILLIVLCLVIIMIAFIAVVIFISTKCKKKYCTVQATSGNITCPLYELS</sequence>
<feature type="transmembrane region" description="Helical" evidence="1">
    <location>
        <begin position="209"/>
        <end position="236"/>
    </location>
</feature>
<evidence type="ECO:0000313" key="4">
    <source>
        <dbReference type="Proteomes" id="UP000683360"/>
    </source>
</evidence>
<reference evidence="3" key="1">
    <citation type="submission" date="2021-03" db="EMBL/GenBank/DDBJ databases">
        <authorList>
            <person name="Bekaert M."/>
        </authorList>
    </citation>
    <scope>NUCLEOTIDE SEQUENCE</scope>
</reference>
<keyword evidence="1" id="KW-0472">Membrane</keyword>
<keyword evidence="4" id="KW-1185">Reference proteome</keyword>
<dbReference type="OrthoDB" id="6060805at2759"/>
<proteinExistence type="predicted"/>
<dbReference type="PANTHER" id="PTHR24035:SF109">
    <property type="entry name" value="PROTEIN DRAPER"/>
    <property type="match status" value="1"/>
</dbReference>
<dbReference type="Proteomes" id="UP000683360">
    <property type="component" value="Unassembled WGS sequence"/>
</dbReference>
<dbReference type="PANTHER" id="PTHR24035">
    <property type="entry name" value="MULTIPLE EPIDERMAL GROWTH FACTOR-LIKE DOMAINS PROTEIN"/>
    <property type="match status" value="1"/>
</dbReference>